<dbReference type="SUPFAM" id="SSF51735">
    <property type="entry name" value="NAD(P)-binding Rossmann-fold domains"/>
    <property type="match status" value="1"/>
</dbReference>
<comment type="cofactor">
    <cofactor evidence="4 5">
        <name>NAD(+)</name>
        <dbReference type="ChEBI" id="CHEBI:57540"/>
    </cofactor>
    <text evidence="4 5">Binds 1 NAD(+) per subunit.</text>
</comment>
<proteinExistence type="inferred from homology"/>
<dbReference type="Gene3D" id="3.40.50.720">
    <property type="entry name" value="NAD(P)-binding Rossmann-like Domain"/>
    <property type="match status" value="1"/>
</dbReference>
<keyword evidence="4 5" id="KW-0378">Hydrolase</keyword>
<dbReference type="SUPFAM" id="SSF52283">
    <property type="entry name" value="Formate/glycerate dehydrogenase catalytic domain-like"/>
    <property type="match status" value="1"/>
</dbReference>
<dbReference type="PROSITE" id="PS00738">
    <property type="entry name" value="ADOHCYASE_1"/>
    <property type="match status" value="1"/>
</dbReference>
<keyword evidence="4" id="KW-0963">Cytoplasm</keyword>
<dbReference type="PIRSF" id="PIRSF001109">
    <property type="entry name" value="Ad_hcy_hydrolase"/>
    <property type="match status" value="1"/>
</dbReference>
<dbReference type="InterPro" id="IPR000043">
    <property type="entry name" value="Adenosylhomocysteinase-like"/>
</dbReference>
<dbReference type="CDD" id="cd00401">
    <property type="entry name" value="SAHH"/>
    <property type="match status" value="1"/>
</dbReference>
<feature type="binding site" evidence="4">
    <location>
        <position position="68"/>
    </location>
    <ligand>
        <name>substrate</name>
    </ligand>
</feature>
<dbReference type="Gene3D" id="3.40.50.1480">
    <property type="entry name" value="Adenosylhomocysteinase-like"/>
    <property type="match status" value="1"/>
</dbReference>
<dbReference type="EC" id="3.13.2.1" evidence="4"/>
<evidence type="ECO:0000256" key="2">
    <source>
        <dbReference type="ARBA" id="ARBA00022563"/>
    </source>
</evidence>
<feature type="binding site" evidence="4">
    <location>
        <position position="404"/>
    </location>
    <ligand>
        <name>NAD(+)</name>
        <dbReference type="ChEBI" id="CHEBI:57540"/>
    </ligand>
</feature>
<dbReference type="InterPro" id="IPR042172">
    <property type="entry name" value="Adenosylhomocyst_ase-like_sf"/>
</dbReference>
<evidence type="ECO:0000256" key="1">
    <source>
        <dbReference type="ARBA" id="ARBA00007122"/>
    </source>
</evidence>
<dbReference type="RefSeq" id="WP_192743392.1">
    <property type="nucleotide sequence ID" value="NZ_JADBEJ010000004.1"/>
</dbReference>
<feature type="binding site" evidence="4">
    <location>
        <position position="243"/>
    </location>
    <ligand>
        <name>substrate</name>
    </ligand>
</feature>
<name>A0ABR9L6U6_9PSEU</name>
<dbReference type="InterPro" id="IPR020082">
    <property type="entry name" value="S-Ado-L-homoCys_hydrolase_CS"/>
</dbReference>
<feature type="binding site" evidence="4">
    <location>
        <position position="248"/>
    </location>
    <ligand>
        <name>NAD(+)</name>
        <dbReference type="ChEBI" id="CHEBI:57540"/>
    </ligand>
</feature>
<feature type="binding site" evidence="4">
    <location>
        <position position="151"/>
    </location>
    <ligand>
        <name>substrate</name>
    </ligand>
</feature>
<sequence>MTPESVAKRHDTRNGIEFAVADLEAAEFGRKEIRLAEHEMPGLMALRREYAEVYPLRGARVSGSLHMTVQTAVLIETLVALGAEVRWASCNIFSTQDHAAAAVVVGPHGTPEEPKGVPVFAWKGESLEEYWWCTERMLTWDGEGPNMILDDGGDATMLVHKGTEFEKAGVVPAPDEDTSDEFRVFLQLLSASVAADSGKWTKIGEGVRGVTEETTTGVLRLYQLAAAGELLFPAINVNDAVTKSKFDNRYGIRHSLIDGINRGTDVLIGGKVAVVCGYGDVGKGAAESLRGQGARVIVTEIDPICALQAAMDGYQVKKLENVLGEADIIITTTGNKDVVLVEHMAKMKHQAILGNIGHFDNELDMAGLQRYPGIRRINIKPQVDEWVFPDGKSIIVLSEGRLLNLGNATGHPSFVMSNSFSNQVIAQIELFTKHEEYDKEVFRLPKKLDEKVAKIHLDALGGELTKLTKEQAEYIDVDVEGPFKTDHYRY</sequence>
<dbReference type="HAMAP" id="MF_00563">
    <property type="entry name" value="AdoHcyase"/>
    <property type="match status" value="1"/>
</dbReference>
<comment type="similarity">
    <text evidence="1 4 6">Belongs to the adenosylhomocysteinase family.</text>
</comment>
<feature type="binding site" evidence="4">
    <location>
        <position position="335"/>
    </location>
    <ligand>
        <name>NAD(+)</name>
        <dbReference type="ChEBI" id="CHEBI:57540"/>
    </ligand>
</feature>
<organism evidence="8 9">
    <name type="scientific">Amycolatopsis roodepoortensis</name>
    <dbReference type="NCBI Taxonomy" id="700274"/>
    <lineage>
        <taxon>Bacteria</taxon>
        <taxon>Bacillati</taxon>
        <taxon>Actinomycetota</taxon>
        <taxon>Actinomycetes</taxon>
        <taxon>Pseudonocardiales</taxon>
        <taxon>Pseudonocardiaceae</taxon>
        <taxon>Amycolatopsis</taxon>
    </lineage>
</organism>
<protein>
    <recommendedName>
        <fullName evidence="4">Adenosylhomocysteinase</fullName>
        <ecNumber evidence="4">3.13.2.1</ecNumber>
    </recommendedName>
    <alternativeName>
        <fullName evidence="4">S-adenosyl-L-homocysteine hydrolase</fullName>
        <shortName evidence="4">AdoHcyase</shortName>
    </alternativeName>
</protein>
<dbReference type="Pfam" id="PF05221">
    <property type="entry name" value="AdoHcyase"/>
    <property type="match status" value="1"/>
</dbReference>
<dbReference type="Proteomes" id="UP000656548">
    <property type="component" value="Unassembled WGS sequence"/>
</dbReference>
<keyword evidence="9" id="KW-1185">Reference proteome</keyword>
<dbReference type="NCBIfam" id="NF004005">
    <property type="entry name" value="PRK05476.2-3"/>
    <property type="match status" value="1"/>
</dbReference>
<dbReference type="EMBL" id="JADBEJ010000004">
    <property type="protein sequence ID" value="MBE1576010.1"/>
    <property type="molecule type" value="Genomic_DNA"/>
</dbReference>
<evidence type="ECO:0000313" key="9">
    <source>
        <dbReference type="Proteomes" id="UP000656548"/>
    </source>
</evidence>
<dbReference type="InterPro" id="IPR036291">
    <property type="entry name" value="NAD(P)-bd_dom_sf"/>
</dbReference>
<comment type="function">
    <text evidence="4">May play a key role in the regulation of the intracellular concentration of adenosylhomocysteine.</text>
</comment>
<dbReference type="Pfam" id="PF00670">
    <property type="entry name" value="AdoHcyase_NAD"/>
    <property type="match status" value="1"/>
</dbReference>
<feature type="binding site" evidence="4">
    <location>
        <position position="247"/>
    </location>
    <ligand>
        <name>substrate</name>
    </ligand>
</feature>
<comment type="subcellular location">
    <subcellularLocation>
        <location evidence="4">Cytoplasm</location>
    </subcellularLocation>
</comment>
<evidence type="ECO:0000256" key="3">
    <source>
        <dbReference type="ARBA" id="ARBA00023027"/>
    </source>
</evidence>
<feature type="domain" description="S-adenosyl-L-homocysteine hydrolase NAD binding" evidence="7">
    <location>
        <begin position="248"/>
        <end position="410"/>
    </location>
</feature>
<dbReference type="PANTHER" id="PTHR23420:SF0">
    <property type="entry name" value="ADENOSYLHOMOCYSTEINASE"/>
    <property type="match status" value="1"/>
</dbReference>
<feature type="binding site" evidence="4">
    <location>
        <position position="300"/>
    </location>
    <ligand>
        <name>NAD(+)</name>
        <dbReference type="ChEBI" id="CHEBI:57540"/>
    </ligand>
</feature>
<comment type="caution">
    <text evidence="8">The sequence shown here is derived from an EMBL/GenBank/DDBJ whole genome shotgun (WGS) entry which is preliminary data.</text>
</comment>
<dbReference type="NCBIfam" id="TIGR00936">
    <property type="entry name" value="ahcY"/>
    <property type="match status" value="1"/>
</dbReference>
<dbReference type="InterPro" id="IPR015878">
    <property type="entry name" value="Ado_hCys_hydrolase_NAD-bd"/>
</dbReference>
<evidence type="ECO:0000256" key="5">
    <source>
        <dbReference type="RuleBase" id="RU000548"/>
    </source>
</evidence>
<evidence type="ECO:0000259" key="7">
    <source>
        <dbReference type="SMART" id="SM00997"/>
    </source>
</evidence>
<reference evidence="8 9" key="1">
    <citation type="submission" date="2020-10" db="EMBL/GenBank/DDBJ databases">
        <title>Sequencing the genomes of 1000 actinobacteria strains.</title>
        <authorList>
            <person name="Klenk H.-P."/>
        </authorList>
    </citation>
    <scope>NUCLEOTIDE SEQUENCE [LARGE SCALE GENOMIC DNA]</scope>
    <source>
        <strain evidence="8 9">DSM 46661</strain>
    </source>
</reference>
<feature type="binding site" evidence="4">
    <location>
        <begin position="356"/>
        <end position="358"/>
    </location>
    <ligand>
        <name>NAD(+)</name>
        <dbReference type="ChEBI" id="CHEBI:57540"/>
    </ligand>
</feature>
<keyword evidence="2 4" id="KW-0554">One-carbon metabolism</keyword>
<dbReference type="PROSITE" id="PS00739">
    <property type="entry name" value="ADOHCYASE_2"/>
    <property type="match status" value="1"/>
</dbReference>
<feature type="binding site" evidence="4">
    <location>
        <begin position="214"/>
        <end position="216"/>
    </location>
    <ligand>
        <name>NAD(+)</name>
        <dbReference type="ChEBI" id="CHEBI:57540"/>
    </ligand>
</feature>
<accession>A0ABR9L6U6</accession>
<comment type="pathway">
    <text evidence="4 5">Amino-acid biosynthesis; L-homocysteine biosynthesis; L-homocysteine from S-adenosyl-L-homocysteine: step 1/1.</text>
</comment>
<evidence type="ECO:0000256" key="4">
    <source>
        <dbReference type="HAMAP-Rule" id="MF_00563"/>
    </source>
</evidence>
<evidence type="ECO:0000256" key="6">
    <source>
        <dbReference type="RuleBase" id="RU004166"/>
    </source>
</evidence>
<evidence type="ECO:0000313" key="8">
    <source>
        <dbReference type="EMBL" id="MBE1576010.1"/>
    </source>
</evidence>
<dbReference type="PANTHER" id="PTHR23420">
    <property type="entry name" value="ADENOSYLHOMOCYSTEINASE"/>
    <property type="match status" value="1"/>
</dbReference>
<feature type="binding site" evidence="4">
    <location>
        <begin position="277"/>
        <end position="282"/>
    </location>
    <ligand>
        <name>NAD(+)</name>
        <dbReference type="ChEBI" id="CHEBI:57540"/>
    </ligand>
</feature>
<gene>
    <name evidence="4" type="primary">ahcY</name>
    <name evidence="8" type="ORF">H4W30_003057</name>
</gene>
<dbReference type="SMART" id="SM00997">
    <property type="entry name" value="AdoHcyase_NAD"/>
    <property type="match status" value="1"/>
</dbReference>
<keyword evidence="3 4" id="KW-0520">NAD</keyword>
<comment type="catalytic activity">
    <reaction evidence="4 5">
        <text>S-adenosyl-L-homocysteine + H2O = L-homocysteine + adenosine</text>
        <dbReference type="Rhea" id="RHEA:21708"/>
        <dbReference type="ChEBI" id="CHEBI:15377"/>
        <dbReference type="ChEBI" id="CHEBI:16335"/>
        <dbReference type="ChEBI" id="CHEBI:57856"/>
        <dbReference type="ChEBI" id="CHEBI:58199"/>
        <dbReference type="EC" id="3.13.2.1"/>
    </reaction>
</comment>
<dbReference type="SMART" id="SM00996">
    <property type="entry name" value="AdoHcyase"/>
    <property type="match status" value="1"/>
</dbReference>
<dbReference type="GO" id="GO:0016787">
    <property type="term" value="F:hydrolase activity"/>
    <property type="evidence" value="ECO:0007669"/>
    <property type="project" value="UniProtKB-KW"/>
</dbReference>
<feature type="binding site" evidence="4">
    <location>
        <position position="213"/>
    </location>
    <ligand>
        <name>substrate</name>
    </ligand>
</feature>